<sequence>MTTTLHRLIPQIMAAVFTLFGMAACSTTTASAPDTSTQANEAPTIFKCVQQGSGWATIFERGDIRTKSPLITWDSTEFGPEFTPEKRCQIVSDKLTTTVAKYGNRLGTLQLRVGTVKNKTVVCVVNDGKTSCDDNNMLFTLNQNNSQNGQAVLDKIFGFAKGNSNSPSIKEGTSGSLLLENLVESKIGKSVNGTQL</sequence>
<evidence type="ECO:0000313" key="2">
    <source>
        <dbReference type="EMBL" id="MEK0188120.1"/>
    </source>
</evidence>
<keyword evidence="1" id="KW-0732">Signal</keyword>
<feature type="chain" id="PRO_5046120321" evidence="1">
    <location>
        <begin position="24"/>
        <end position="196"/>
    </location>
</feature>
<dbReference type="PROSITE" id="PS51257">
    <property type="entry name" value="PROKAR_LIPOPROTEIN"/>
    <property type="match status" value="1"/>
</dbReference>
<comment type="caution">
    <text evidence="2">The sequence shown here is derived from an EMBL/GenBank/DDBJ whole genome shotgun (WGS) entry which is preliminary data.</text>
</comment>
<organism evidence="2 3">
    <name type="scientific">Microcoleus anatoxicus PTRS2</name>
    <dbReference type="NCBI Taxonomy" id="2705321"/>
    <lineage>
        <taxon>Bacteria</taxon>
        <taxon>Bacillati</taxon>
        <taxon>Cyanobacteriota</taxon>
        <taxon>Cyanophyceae</taxon>
        <taxon>Oscillatoriophycideae</taxon>
        <taxon>Oscillatoriales</taxon>
        <taxon>Microcoleaceae</taxon>
        <taxon>Microcoleus</taxon>
        <taxon>Microcoleus anatoxicus</taxon>
    </lineage>
</organism>
<dbReference type="EMBL" id="JBBLXS010000520">
    <property type="protein sequence ID" value="MEK0188120.1"/>
    <property type="molecule type" value="Genomic_DNA"/>
</dbReference>
<gene>
    <name evidence="2" type="ORF">WMG39_25245</name>
</gene>
<accession>A0ABU8YUZ0</accession>
<protein>
    <submittedName>
        <fullName evidence="2">COP23 domain-containing protein</fullName>
    </submittedName>
</protein>
<dbReference type="InterPro" id="IPR025478">
    <property type="entry name" value="COP23"/>
</dbReference>
<dbReference type="Pfam" id="PF14218">
    <property type="entry name" value="COP23"/>
    <property type="match status" value="1"/>
</dbReference>
<evidence type="ECO:0000256" key="1">
    <source>
        <dbReference type="SAM" id="SignalP"/>
    </source>
</evidence>
<keyword evidence="3" id="KW-1185">Reference proteome</keyword>
<feature type="signal peptide" evidence="1">
    <location>
        <begin position="1"/>
        <end position="23"/>
    </location>
</feature>
<dbReference type="RefSeq" id="WP_340524402.1">
    <property type="nucleotide sequence ID" value="NZ_JBBLXS010000520.1"/>
</dbReference>
<name>A0ABU8YUZ0_9CYAN</name>
<evidence type="ECO:0000313" key="3">
    <source>
        <dbReference type="Proteomes" id="UP001384579"/>
    </source>
</evidence>
<reference evidence="2 3" key="1">
    <citation type="journal article" date="2020" name="Harmful Algae">
        <title>Molecular and morphological characterization of a novel dihydroanatoxin-a producing Microcoleus species (cyanobacteria) from the Russian River, California, USA.</title>
        <authorList>
            <person name="Conklin K.Y."/>
            <person name="Stancheva R."/>
            <person name="Otten T.G."/>
            <person name="Fadness R."/>
            <person name="Boyer G.L."/>
            <person name="Read B."/>
            <person name="Zhang X."/>
            <person name="Sheath R.G."/>
        </authorList>
    </citation>
    <scope>NUCLEOTIDE SEQUENCE [LARGE SCALE GENOMIC DNA]</scope>
    <source>
        <strain evidence="2 3">PTRS2</strain>
    </source>
</reference>
<dbReference type="Proteomes" id="UP001384579">
    <property type="component" value="Unassembled WGS sequence"/>
</dbReference>
<proteinExistence type="predicted"/>